<organism evidence="5">
    <name type="scientific">groundwater metagenome</name>
    <dbReference type="NCBI Taxonomy" id="717931"/>
    <lineage>
        <taxon>unclassified sequences</taxon>
        <taxon>metagenomes</taxon>
        <taxon>ecological metagenomes</taxon>
    </lineage>
</organism>
<dbReference type="Gene3D" id="2.160.20.10">
    <property type="entry name" value="Single-stranded right-handed beta-helix, Pectin lyase-like"/>
    <property type="match status" value="2"/>
</dbReference>
<evidence type="ECO:0000313" key="5">
    <source>
        <dbReference type="EMBL" id="CEG11477.1"/>
    </source>
</evidence>
<dbReference type="InterPro" id="IPR012334">
    <property type="entry name" value="Pectin_lyas_fold"/>
</dbReference>
<evidence type="ECO:0000256" key="1">
    <source>
        <dbReference type="ARBA" id="ARBA00022729"/>
    </source>
</evidence>
<name>A0A098E6D0_9ZZZZ</name>
<dbReference type="PANTHER" id="PTHR46580:SF4">
    <property type="entry name" value="ATP_GTP-BINDING PROTEIN"/>
    <property type="match status" value="1"/>
</dbReference>
<keyword evidence="1" id="KW-0732">Signal</keyword>
<dbReference type="InterPro" id="IPR027553">
    <property type="entry name" value="Heavy_Cys"/>
</dbReference>
<protein>
    <recommendedName>
        <fullName evidence="4">Right handed beta helix domain-containing protein</fullName>
    </recommendedName>
</protein>
<dbReference type="NCBIfam" id="TIGR04289">
    <property type="entry name" value="heavy_Cys"/>
    <property type="match status" value="1"/>
</dbReference>
<gene>
    <name evidence="5" type="ORF">MSIBF_A1470008</name>
</gene>
<dbReference type="Pfam" id="PF13229">
    <property type="entry name" value="Beta_helix"/>
    <property type="match status" value="1"/>
</dbReference>
<feature type="region of interest" description="Disordered" evidence="2">
    <location>
        <begin position="1945"/>
        <end position="1968"/>
    </location>
</feature>
<dbReference type="InterPro" id="IPR039448">
    <property type="entry name" value="Beta_helix"/>
</dbReference>
<accession>A0A098E6D0</accession>
<dbReference type="InterPro" id="IPR011050">
    <property type="entry name" value="Pectin_lyase_fold/virulence"/>
</dbReference>
<evidence type="ECO:0000256" key="2">
    <source>
        <dbReference type="SAM" id="MobiDB-lite"/>
    </source>
</evidence>
<dbReference type="SMART" id="SM00710">
    <property type="entry name" value="PbH1"/>
    <property type="match status" value="11"/>
</dbReference>
<dbReference type="NCBIfam" id="TIGR03804">
    <property type="entry name" value="para_beta_helix"/>
    <property type="match status" value="4"/>
</dbReference>
<evidence type="ECO:0000259" key="4">
    <source>
        <dbReference type="Pfam" id="PF13229"/>
    </source>
</evidence>
<dbReference type="Gene3D" id="2.60.40.10">
    <property type="entry name" value="Immunoglobulins"/>
    <property type="match status" value="2"/>
</dbReference>
<feature type="domain" description="Right handed beta helix" evidence="4">
    <location>
        <begin position="249"/>
        <end position="389"/>
    </location>
</feature>
<feature type="transmembrane region" description="Helical" evidence="3">
    <location>
        <begin position="1976"/>
        <end position="1995"/>
    </location>
</feature>
<dbReference type="PANTHER" id="PTHR46580">
    <property type="entry name" value="SENSOR KINASE-RELATED"/>
    <property type="match status" value="1"/>
</dbReference>
<dbReference type="InterPro" id="IPR028994">
    <property type="entry name" value="Integrin_alpha_N"/>
</dbReference>
<dbReference type="Pfam" id="PF13517">
    <property type="entry name" value="FG-GAP_3"/>
    <property type="match status" value="1"/>
</dbReference>
<dbReference type="SUPFAM" id="SSF69318">
    <property type="entry name" value="Integrin alpha N-terminal domain"/>
    <property type="match status" value="1"/>
</dbReference>
<dbReference type="InterPro" id="IPR013783">
    <property type="entry name" value="Ig-like_fold"/>
</dbReference>
<dbReference type="InterPro" id="IPR022441">
    <property type="entry name" value="Para_beta_helix_rpt-2"/>
</dbReference>
<dbReference type="Pfam" id="PF17957">
    <property type="entry name" value="Big_7"/>
    <property type="match status" value="1"/>
</dbReference>
<reference evidence="5" key="1">
    <citation type="submission" date="2014-09" db="EMBL/GenBank/DDBJ databases">
        <authorList>
            <person name="Probst J Alexander"/>
        </authorList>
    </citation>
    <scope>NUCLEOTIDE SEQUENCE</scope>
</reference>
<dbReference type="SUPFAM" id="SSF51126">
    <property type="entry name" value="Pectin lyase-like"/>
    <property type="match status" value="1"/>
</dbReference>
<keyword evidence="3" id="KW-0472">Membrane</keyword>
<dbReference type="InterPro" id="IPR013517">
    <property type="entry name" value="FG-GAP"/>
</dbReference>
<keyword evidence="3" id="KW-1133">Transmembrane helix</keyword>
<evidence type="ECO:0000256" key="3">
    <source>
        <dbReference type="SAM" id="Phobius"/>
    </source>
</evidence>
<sequence length="2003" mass="222162">MNTKNFIGKQPRGNEIFGKNLFMGILIFSLILGASGLTSAEVETMPDAEFCGLSTNASCMSNADCHTGGCSGQVCSGINESVDTTCEWLDCYDDVKYNVSCGCFNNICRWNEILTQTQEECICNSCGDCETKLNNNSCKVVKLMQDIINQIGNCIDNSANFSNKIFDCQGHTIDGDDSDSDFGIYLMDKQNNTIKNCTINGFYGGIYLYNSSNNTLTINTVNNNTNYGIYLFSSLNNNLINNTANNNYNGIYLDFSSNNTLTNNTVNHNNDRGIYLYSSSNNTLTNNTANNNLDGIYLYSSSNNTLINNTVNNLTRGISLFSSKNNILTNNTANNNNLGIYLRESSNNVLTDNTLCNNSYGIYFYYSSNFNNISNNKISNNTQGITLSGCNTMGWAECLGGSSNNTFEENEISNNNIGIFSNQSNSTISNNYVCGNTNLDFNSNDWLSSSGDNNTCDKAYGWNDDGKVGCAHTCYETECKFGYYLSRTIRKEFDYEISDVKIYDIDKDGTGEIITTTTEYNRQSCGNSTMKILKNYYGNLVEIRNTTIEGNIVFTFSDIDNDNKSEIIVESTCRNYYDRDISRYKIYVFDDSTLNFTKITEIDLKIYAPDLIFTGINFSKANISHNDNITITLKILNNGSTNAVNARVELNIINNLKNFYHVITYPNVSAHTETTTEFNWTATFGKNEIYGEIDSKNELVEINESNNKIYANLTVIDSNPPHISVISPANNSIINGNLLEFGITDDIGVDKVRYAINNGNFNNLPYPYYITTTNLSSGKYNLVIVANDTSGNSANATFAFIVDSTPPGVKFSMPEHIYINESANIEIPADVDDNSAIKEVYAEIYFDNAVSQISLNYDERSGTWKGNFEGKVGYYSVKIVAIDALGNINDSEIAEFDISKILNTTIENSTIIASIIENSELKNSEIIASVVKDSFLNYTNVNLSEIEMVSSENSKFESSVLFKCISINSTIIKTDLKSSRMLGNVLLVYPTFVNATIVDGKLINGSIIDSGAINAANVGAKVGAKIGATVRAKSGTKIGTKVGAIVVTKIGAKISAKIGAKIGAKPILIIADTDKDNKKEILTVMNQIYVFEDDGNNNFIKTWNSNTINGIISEILINDSDNDGNLEIIASTYNKIYIFENTGDNSYTETFTYSGIGRISNLIVDDLNNDGKNEILFGDSGGIHVLENNGDKFSEISNYTLNADNLQVDDLNNDGKKEIIYYKTIWIYDGCMYGYYHYSCGHYEITIGILGNDGSNHYNLLSNLSIPEYVLISGMFFEDLNNNGIKEILIAGSKFYILESTGNNSYVRTCDFGNEIGNVQKILFEDVDNDSKKELVVLSRDYYYYVGYSYQTKSKISVYEINKCGGIFVSKTAERQRYSWGEEFNYTIIVKAKNFTNITLRDNLSECFEFIGSNLASEVQNGTIVWNIDSCEISKLNLKVKVKEGCGNDIINTVFIDGNKEGFNYSSSASSSIYIPSPVITSQQSPNWQWHRPSENNGLSSITITIKVQGKLRNVSVIDTLPDGSRLLNVSLTPTYEISNNTARLLWNLGDMENEVKAINLTMDFPNISNVWKYNYVYVKGQYSNGIAEHLSYTTIRVADYIDPVWVFVEPINDTRLPNDTVKFKITTILEANTTTKNVETLFTLSPEFKLITATGNFTIIKTDKTTLKWHVEGPFESGVNTTFTYEVIGKILGNTSPGILTANADAYSDVVDKIEEDHTNSTIIIPFCNGNCQSSEFCNKTINQCSSKKNNDNTCNASEECTSNNCFNGICRSVGWECNNDSDCSANYLCNNEHKCQIKSNVIYDGGNTGRNSGGGTQFITQIQPVTANKTNETVETVNKSAEKQNETKEKQGVTKGKILKIMLENKGVVAGEKFMVKAVDNDGNAVENVTVNYNGIIKFTDFEGKVEFVALKISIELKANKDGYKETNESKVTITPALEEIKEEKVKEDENSNGEKDKGKISEETNKTNQDDKLPLVMIAAIIIALVATLLLLKMKVFRKK</sequence>
<dbReference type="EMBL" id="CCXY01000054">
    <property type="protein sequence ID" value="CEG11477.1"/>
    <property type="molecule type" value="Genomic_DNA"/>
</dbReference>
<dbReference type="InterPro" id="IPR006626">
    <property type="entry name" value="PbH1"/>
</dbReference>
<keyword evidence="3" id="KW-0812">Transmembrane</keyword>
<proteinExistence type="predicted"/>